<evidence type="ECO:0000313" key="3">
    <source>
        <dbReference type="Proteomes" id="UP000254701"/>
    </source>
</evidence>
<dbReference type="RefSeq" id="WP_115731885.1">
    <property type="nucleotide sequence ID" value="NZ_BAAAVY010000002.1"/>
</dbReference>
<sequence length="193" mass="21298">MAGVITIRRAERRDAAELAILVDLSSHGLASWLWYGAVLEGTTQTALEHGRNQLRCDDDRAGWTNASLALVDDEIAGLVIGHVVEPSFAEENAPHPVFEPILVLQQRTIGHWFIDSVGVYQHHRGHGIGRKLVDHELARAGTRPVSLITESDNDVALGLYKSCGFEEIARQPSVSTETYSKQHDWVLLTRSAT</sequence>
<proteinExistence type="predicted"/>
<dbReference type="Proteomes" id="UP000254701">
    <property type="component" value="Unassembled WGS sequence"/>
</dbReference>
<dbReference type="InterPro" id="IPR000182">
    <property type="entry name" value="GNAT_dom"/>
</dbReference>
<dbReference type="PANTHER" id="PTHR43617:SF34">
    <property type="entry name" value="PUTATIVE-RELATED"/>
    <property type="match status" value="1"/>
</dbReference>
<dbReference type="PROSITE" id="PS51186">
    <property type="entry name" value="GNAT"/>
    <property type="match status" value="1"/>
</dbReference>
<dbReference type="GO" id="GO:0016747">
    <property type="term" value="F:acyltransferase activity, transferring groups other than amino-acyl groups"/>
    <property type="evidence" value="ECO:0007669"/>
    <property type="project" value="InterPro"/>
</dbReference>
<dbReference type="CDD" id="cd04301">
    <property type="entry name" value="NAT_SF"/>
    <property type="match status" value="1"/>
</dbReference>
<dbReference type="PANTHER" id="PTHR43617">
    <property type="entry name" value="L-AMINO ACID N-ACETYLTRANSFERASE"/>
    <property type="match status" value="1"/>
</dbReference>
<evidence type="ECO:0000259" key="1">
    <source>
        <dbReference type="PROSITE" id="PS51186"/>
    </source>
</evidence>
<evidence type="ECO:0000313" key="2">
    <source>
        <dbReference type="EMBL" id="SUU89785.1"/>
    </source>
</evidence>
<gene>
    <name evidence="2" type="ORF">NCTC10684_03027</name>
</gene>
<protein>
    <submittedName>
        <fullName evidence="2">Putative acetyltransferase</fullName>
    </submittedName>
</protein>
<keyword evidence="2" id="KW-0808">Transferase</keyword>
<reference evidence="2 3" key="1">
    <citation type="submission" date="2018-06" db="EMBL/GenBank/DDBJ databases">
        <authorList>
            <consortium name="Pathogen Informatics"/>
            <person name="Doyle S."/>
        </authorList>
    </citation>
    <scope>NUCLEOTIDE SEQUENCE [LARGE SCALE GENOMIC DNA]</scope>
    <source>
        <strain evidence="2 3">NCTC10684</strain>
    </source>
</reference>
<dbReference type="EMBL" id="UFSM01000001">
    <property type="protein sequence ID" value="SUU89785.1"/>
    <property type="molecule type" value="Genomic_DNA"/>
</dbReference>
<dbReference type="Gene3D" id="3.40.630.30">
    <property type="match status" value="1"/>
</dbReference>
<accession>A0A380WM20</accession>
<dbReference type="SUPFAM" id="SSF55729">
    <property type="entry name" value="Acyl-CoA N-acyltransferases (Nat)"/>
    <property type="match status" value="1"/>
</dbReference>
<dbReference type="OrthoDB" id="9788924at2"/>
<feature type="domain" description="N-acetyltransferase" evidence="1">
    <location>
        <begin position="5"/>
        <end position="191"/>
    </location>
</feature>
<name>A0A380WM20_AMIAI</name>
<dbReference type="AlphaFoldDB" id="A0A380WM20"/>
<organism evidence="2 3">
    <name type="scientific">Aminobacter aminovorans</name>
    <name type="common">Chelatobacter heintzii</name>
    <dbReference type="NCBI Taxonomy" id="83263"/>
    <lineage>
        <taxon>Bacteria</taxon>
        <taxon>Pseudomonadati</taxon>
        <taxon>Pseudomonadota</taxon>
        <taxon>Alphaproteobacteria</taxon>
        <taxon>Hyphomicrobiales</taxon>
        <taxon>Phyllobacteriaceae</taxon>
        <taxon>Aminobacter</taxon>
    </lineage>
</organism>
<dbReference type="Pfam" id="PF00583">
    <property type="entry name" value="Acetyltransf_1"/>
    <property type="match status" value="1"/>
</dbReference>
<dbReference type="InterPro" id="IPR016181">
    <property type="entry name" value="Acyl_CoA_acyltransferase"/>
</dbReference>
<dbReference type="InterPro" id="IPR050276">
    <property type="entry name" value="MshD_Acetyltransferase"/>
</dbReference>